<dbReference type="GeneID" id="9345766"/>
<keyword evidence="2" id="KW-1185">Reference proteome</keyword>
<dbReference type="HOGENOM" id="CLU_448071_0_0_2"/>
<accession>D7E664</accession>
<evidence type="ECO:0000313" key="2">
    <source>
        <dbReference type="Proteomes" id="UP000000391"/>
    </source>
</evidence>
<dbReference type="OrthoDB" id="142700at2157"/>
<dbReference type="Proteomes" id="UP000000391">
    <property type="component" value="Chromosome"/>
</dbReference>
<protein>
    <submittedName>
        <fullName evidence="1">Uncharacterized protein</fullName>
    </submittedName>
</protein>
<evidence type="ECO:0000313" key="1">
    <source>
        <dbReference type="EMBL" id="ADI73086.1"/>
    </source>
</evidence>
<organism evidence="1 2">
    <name type="scientific">Methanohalobium evestigatum (strain ATCC BAA-1072 / DSM 3721 / NBRC 107634 / OCM 161 / Z-7303)</name>
    <dbReference type="NCBI Taxonomy" id="644295"/>
    <lineage>
        <taxon>Archaea</taxon>
        <taxon>Methanobacteriati</taxon>
        <taxon>Methanobacteriota</taxon>
        <taxon>Stenosarchaea group</taxon>
        <taxon>Methanomicrobia</taxon>
        <taxon>Methanosarcinales</taxon>
        <taxon>Methanosarcinaceae</taxon>
        <taxon>Methanohalobium</taxon>
    </lineage>
</organism>
<reference evidence="1 2" key="1">
    <citation type="submission" date="2010-06" db="EMBL/GenBank/DDBJ databases">
        <title>Complete sequence chromosome of Methanohalobium evestigatum Z-7303.</title>
        <authorList>
            <consortium name="US DOE Joint Genome Institute"/>
            <person name="Lucas S."/>
            <person name="Copeland A."/>
            <person name="Lapidus A."/>
            <person name="Cheng J.-F."/>
            <person name="Bruce D."/>
            <person name="Goodwin L."/>
            <person name="Pitluck S."/>
            <person name="Saunders E."/>
            <person name="Detter J.C."/>
            <person name="Han C."/>
            <person name="Tapia R."/>
            <person name="Land M."/>
            <person name="Hauser L."/>
            <person name="Kyrpides N."/>
            <person name="Mikhailova N."/>
            <person name="Sieprawska-Lupa M."/>
            <person name="Whitman W.B."/>
            <person name="Anderson I."/>
            <person name="Woyke T."/>
        </authorList>
    </citation>
    <scope>NUCLEOTIDE SEQUENCE [LARGE SCALE GENOMIC DNA]</scope>
    <source>
        <strain evidence="2">ATCC BAA-1072 / DSM 3721 / NBRC 107634 / OCM 161 / Z-7303</strain>
    </source>
</reference>
<dbReference type="AlphaFoldDB" id="D7E664"/>
<dbReference type="KEGG" id="mev:Metev_0155"/>
<proteinExistence type="predicted"/>
<dbReference type="RefSeq" id="WP_013193654.1">
    <property type="nucleotide sequence ID" value="NC_014253.1"/>
</dbReference>
<name>D7E664_METEZ</name>
<sequence>MYMNEPPKGPNQRYAEWLEDVTFHRRDEKKSKQSWNYIGSVTRQLMKNQDNFDILEFIPAEPYMPVVARIASKKKGKKITTEQYSRARLDLINARIINYVKMSFKKHDGTTYKITPHFLNPLGKYYYGNTFATSPDTMSMGFYHNNTESREFSVRHIEFLKNYYKNKGYDVELGSYPFDLIIDGKHGFVLTEMHENSIGIEIRLAEAMKECVNKNMTLYCPAISMGMMKRVSAIIAGLIYYSEKVDHFAYVTYHEAEICSDVKTENWSYYLTRTNDGDTAELPEVIEFPKIDVNSHNLVLSQLKNTSEKRKKKNLSNWYSYMYEPVYINNLKNYEIAPHIKVTVGLDYFGMTWRRHAMKSSAILTGKCRQTMTDYIREFPDLLVADNKADEQHNKTIDIFKEHGSEVIYADRNHAKAVLDSENLIIHSMATTSYMGNKRESYIIINFEDHPLKDMIHSTFYNMIYYLGQGKQSSFIHEWKKIKPLFKNRLGILANFHGKTTKWPYYGLIKSAARQKGIKIYTSHLDIKKLASLSAEIRIQGVSRLDNHKSLMVAKCPIYKERMWHPRLIFNSDFVALGSWDMAHIKDQKELQAIVYLNDELIPGKKKKKKK</sequence>
<dbReference type="EMBL" id="CP002069">
    <property type="protein sequence ID" value="ADI73086.1"/>
    <property type="molecule type" value="Genomic_DNA"/>
</dbReference>
<gene>
    <name evidence="1" type="ordered locus">Metev_0155</name>
</gene>